<dbReference type="Pfam" id="PF26607">
    <property type="entry name" value="DUF8189"/>
    <property type="match status" value="1"/>
</dbReference>
<evidence type="ECO:0000313" key="3">
    <source>
        <dbReference type="Proteomes" id="UP000199051"/>
    </source>
</evidence>
<dbReference type="STRING" id="155974.SAMN04487818_11571"/>
<sequence>MLSGTRSHSRAARRLRMNRPANVLVGALLHAADRRARGLEPTDLEQRLLDLVGAYLPADELAAFGGAYRDAVARGPVDVLPESITAVPPETGYGLEDLRAALPAIEEHVIAQPNVRVVDVTALDEDAQIDDEEFAAALVEYGRGTTILTGAPGRQTPGAGTTAALPVQLRMHAFHCQRESGEATRDEIYWALASGSDGRAKTSHKTREYGATSTGDWHTFDANTFLFNGSVEHYVSCEVQCWEADDSSGGFYNSLRAALGDFAEAALDLSVRIAEAGDNESKKAAGWAAFLAIGAGLLNAILGWLTNDDDLVVERSFGYDRAALVALSARPNREFALLFDGGGGGRHNLFLRTNPIVDTGSGLRYISLDSAGVWGSSGAFPSGSTGHTPALAAYNGKIHCLVRGGGANLNLHWSSFDGNGWCTFTQLSHTSTVAPALAVLGDKLYAVHRGSGATGTLYWNTFDGTRWSTPAAFPSGATDHSPALAALNGKLYCLVRGAGANQTLFINSFDGTRWSGFTALLGGAASPTSPAVAAFGDKLHIVHRGSGTTGTLYWNTFDGTNWSGYTALPSGSTDHAPALAAANGTLHCLVRGAGANRNLHWSRYDGTRWNTFTALNATSPLAPGLGPFHTTLFAAYIS</sequence>
<proteinExistence type="predicted"/>
<protein>
    <recommendedName>
        <fullName evidence="1">PLL-like beta propeller domain-containing protein</fullName>
    </recommendedName>
</protein>
<name>A0A1H9XH58_9PSEU</name>
<organism evidence="2 3">
    <name type="scientific">Actinokineospora terrae</name>
    <dbReference type="NCBI Taxonomy" id="155974"/>
    <lineage>
        <taxon>Bacteria</taxon>
        <taxon>Bacillati</taxon>
        <taxon>Actinomycetota</taxon>
        <taxon>Actinomycetes</taxon>
        <taxon>Pseudonocardiales</taxon>
        <taxon>Pseudonocardiaceae</taxon>
        <taxon>Actinokineospora</taxon>
    </lineage>
</organism>
<gene>
    <name evidence="2" type="ORF">SAMN04487818_11571</name>
</gene>
<dbReference type="InterPro" id="IPR058502">
    <property type="entry name" value="PLL-like_beta-prop"/>
</dbReference>
<accession>A0A1H9XH58</accession>
<dbReference type="AlphaFoldDB" id="A0A1H9XH58"/>
<keyword evidence="3" id="KW-1185">Reference proteome</keyword>
<dbReference type="SUPFAM" id="SSF89372">
    <property type="entry name" value="Fucose-specific lectin"/>
    <property type="match status" value="1"/>
</dbReference>
<dbReference type="Gene3D" id="2.120.10.70">
    <property type="entry name" value="Fucose-specific lectin"/>
    <property type="match status" value="1"/>
</dbReference>
<feature type="domain" description="PLL-like beta propeller" evidence="1">
    <location>
        <begin position="386"/>
        <end position="619"/>
    </location>
</feature>
<evidence type="ECO:0000259" key="1">
    <source>
        <dbReference type="Pfam" id="PF26607"/>
    </source>
</evidence>
<evidence type="ECO:0000313" key="2">
    <source>
        <dbReference type="EMBL" id="SES45371.1"/>
    </source>
</evidence>
<dbReference type="Proteomes" id="UP000199051">
    <property type="component" value="Unassembled WGS sequence"/>
</dbReference>
<reference evidence="3" key="1">
    <citation type="submission" date="2016-10" db="EMBL/GenBank/DDBJ databases">
        <authorList>
            <person name="Varghese N."/>
            <person name="Submissions S."/>
        </authorList>
    </citation>
    <scope>NUCLEOTIDE SEQUENCE [LARGE SCALE GENOMIC DNA]</scope>
    <source>
        <strain evidence="3">DSM 44260</strain>
    </source>
</reference>
<dbReference type="EMBL" id="FOGI01000015">
    <property type="protein sequence ID" value="SES45371.1"/>
    <property type="molecule type" value="Genomic_DNA"/>
</dbReference>